<dbReference type="EMBL" id="JAAWWB010000009">
    <property type="protein sequence ID" value="KAG6776165.1"/>
    <property type="molecule type" value="Genomic_DNA"/>
</dbReference>
<organism evidence="3 4">
    <name type="scientific">Populus tomentosa</name>
    <name type="common">Chinese white poplar</name>
    <dbReference type="NCBI Taxonomy" id="118781"/>
    <lineage>
        <taxon>Eukaryota</taxon>
        <taxon>Viridiplantae</taxon>
        <taxon>Streptophyta</taxon>
        <taxon>Embryophyta</taxon>
        <taxon>Tracheophyta</taxon>
        <taxon>Spermatophyta</taxon>
        <taxon>Magnoliopsida</taxon>
        <taxon>eudicotyledons</taxon>
        <taxon>Gunneridae</taxon>
        <taxon>Pentapetalae</taxon>
        <taxon>rosids</taxon>
        <taxon>fabids</taxon>
        <taxon>Malpighiales</taxon>
        <taxon>Salicaceae</taxon>
        <taxon>Saliceae</taxon>
        <taxon>Populus</taxon>
    </lineage>
</organism>
<keyword evidence="4" id="KW-1185">Reference proteome</keyword>
<comment type="caution">
    <text evidence="3">The sequence shown here is derived from an EMBL/GenBank/DDBJ whole genome shotgun (WGS) entry which is preliminary data.</text>
</comment>
<evidence type="ECO:0000256" key="2">
    <source>
        <dbReference type="SAM" id="SignalP"/>
    </source>
</evidence>
<evidence type="ECO:0000313" key="3">
    <source>
        <dbReference type="EMBL" id="KAG6776165.1"/>
    </source>
</evidence>
<dbReference type="Proteomes" id="UP000886885">
    <property type="component" value="Chromosome 5A"/>
</dbReference>
<dbReference type="OrthoDB" id="849119at2759"/>
<reference evidence="3" key="1">
    <citation type="journal article" date="2020" name="bioRxiv">
        <title>Hybrid origin of Populus tomentosa Carr. identified through genome sequencing and phylogenomic analysis.</title>
        <authorList>
            <person name="An X."/>
            <person name="Gao K."/>
            <person name="Chen Z."/>
            <person name="Li J."/>
            <person name="Yang X."/>
            <person name="Yang X."/>
            <person name="Zhou J."/>
            <person name="Guo T."/>
            <person name="Zhao T."/>
            <person name="Huang S."/>
            <person name="Miao D."/>
            <person name="Khan W.U."/>
            <person name="Rao P."/>
            <person name="Ye M."/>
            <person name="Lei B."/>
            <person name="Liao W."/>
            <person name="Wang J."/>
            <person name="Ji L."/>
            <person name="Li Y."/>
            <person name="Guo B."/>
            <person name="Mustafa N.S."/>
            <person name="Li S."/>
            <person name="Yun Q."/>
            <person name="Keller S.R."/>
            <person name="Mao J."/>
            <person name="Zhang R."/>
            <person name="Strauss S.H."/>
        </authorList>
    </citation>
    <scope>NUCLEOTIDE SEQUENCE</scope>
    <source>
        <strain evidence="3">GM15</strain>
        <tissue evidence="3">Leaf</tissue>
    </source>
</reference>
<keyword evidence="1" id="KW-0472">Membrane</keyword>
<name>A0A8X8D396_POPTO</name>
<sequence length="88" mass="9339">MAKSAFSRPMAATMMTLLAATLLLMSSEVANATLNYDGAAALTLGLYIISCAFYFVEAETTGRGGYNENPNGRGGITRIQLVVEDIIN</sequence>
<proteinExistence type="predicted"/>
<feature type="chain" id="PRO_5036497901" evidence="2">
    <location>
        <begin position="33"/>
        <end position="88"/>
    </location>
</feature>
<gene>
    <name evidence="3" type="ORF">POTOM_019671</name>
</gene>
<evidence type="ECO:0000256" key="1">
    <source>
        <dbReference type="SAM" id="Phobius"/>
    </source>
</evidence>
<protein>
    <submittedName>
        <fullName evidence="3">Uncharacterized protein</fullName>
    </submittedName>
</protein>
<accession>A0A8X8D396</accession>
<keyword evidence="2" id="KW-0732">Signal</keyword>
<dbReference type="AlphaFoldDB" id="A0A8X8D396"/>
<keyword evidence="1" id="KW-0812">Transmembrane</keyword>
<feature type="signal peptide" evidence="2">
    <location>
        <begin position="1"/>
        <end position="32"/>
    </location>
</feature>
<keyword evidence="1" id="KW-1133">Transmembrane helix</keyword>
<evidence type="ECO:0000313" key="4">
    <source>
        <dbReference type="Proteomes" id="UP000886885"/>
    </source>
</evidence>
<feature type="transmembrane region" description="Helical" evidence="1">
    <location>
        <begin position="39"/>
        <end position="56"/>
    </location>
</feature>